<reference evidence="2 3" key="1">
    <citation type="journal article" date="2011" name="J. Bacteriol.">
        <title>Complete genome sequence of the animal pathogen Listeria ivanovii, which provides insights into host specificities and evolution of the genus Listeria.</title>
        <authorList>
            <person name="Buchrieser C."/>
            <person name="Rusniok C."/>
            <person name="Garrido P."/>
            <person name="Hain T."/>
            <person name="Scortti M."/>
            <person name="Lampidis R."/>
            <person name="Karst U."/>
            <person name="Chakraborty T."/>
            <person name="Cossart P."/>
            <person name="Kreft J."/>
            <person name="Vazquez-Boland J.A."/>
            <person name="Goebel W."/>
            <person name="Glaser P."/>
        </authorList>
    </citation>
    <scope>NUCLEOTIDE SEQUENCE [LARGE SCALE GENOMIC DNA]</scope>
    <source>
        <strain evidence="3">ATCC BAA-678 / PAM 55</strain>
    </source>
</reference>
<evidence type="ECO:0000256" key="1">
    <source>
        <dbReference type="SAM" id="Phobius"/>
    </source>
</evidence>
<evidence type="ECO:0000313" key="2">
    <source>
        <dbReference type="EMBL" id="CBW84759.1"/>
    </source>
</evidence>
<dbReference type="AlphaFoldDB" id="G2ZAK5"/>
<dbReference type="EMBL" id="FR687253">
    <property type="protein sequence ID" value="CBW84759.1"/>
    <property type="molecule type" value="Genomic_DNA"/>
</dbReference>
<name>G2ZAK5_LISIP</name>
<accession>G2ZAK5</accession>
<evidence type="ECO:0000313" key="3">
    <source>
        <dbReference type="Proteomes" id="UP000001286"/>
    </source>
</evidence>
<dbReference type="HOGENOM" id="CLU_2118033_0_0_9"/>
<organism evidence="2 3">
    <name type="scientific">Listeria ivanovii (strain ATCC BAA-678 / PAM 55)</name>
    <dbReference type="NCBI Taxonomy" id="881621"/>
    <lineage>
        <taxon>Bacteria</taxon>
        <taxon>Bacillati</taxon>
        <taxon>Bacillota</taxon>
        <taxon>Bacilli</taxon>
        <taxon>Bacillales</taxon>
        <taxon>Listeriaceae</taxon>
        <taxon>Listeria</taxon>
    </lineage>
</organism>
<sequence length="134" mass="15262">MLFSAIALVMILVITVVGFIMGELYQKPFSIYSVLFFSLVWYVNLICLLLSQELLTLLFRNVYIPFILIMISVILEGYLAEPILLHEYWITDGFGIIPDFILINGILLYGGIIGVLLICLSNRYDTVSTTTEER</sequence>
<keyword evidence="1" id="KW-0472">Membrane</keyword>
<feature type="transmembrane region" description="Helical" evidence="1">
    <location>
        <begin position="100"/>
        <end position="120"/>
    </location>
</feature>
<keyword evidence="1" id="KW-1133">Transmembrane helix</keyword>
<feature type="transmembrane region" description="Helical" evidence="1">
    <location>
        <begin position="7"/>
        <end position="25"/>
    </location>
</feature>
<proteinExistence type="predicted"/>
<feature type="transmembrane region" description="Helical" evidence="1">
    <location>
        <begin position="31"/>
        <end position="50"/>
    </location>
</feature>
<keyword evidence="1" id="KW-0812">Transmembrane</keyword>
<gene>
    <name evidence="2" type="ordered locus">LIV_0282</name>
</gene>
<protein>
    <submittedName>
        <fullName evidence="2">Uncharacterized protein</fullName>
    </submittedName>
</protein>
<dbReference type="Proteomes" id="UP000001286">
    <property type="component" value="Chromosome"/>
</dbReference>
<feature type="transmembrane region" description="Helical" evidence="1">
    <location>
        <begin position="62"/>
        <end position="80"/>
    </location>
</feature>
<dbReference type="KEGG" id="liv:LIV_0282"/>